<keyword evidence="2" id="KW-1185">Reference proteome</keyword>
<gene>
    <name evidence="1" type="ORF">JV16_01867</name>
</gene>
<dbReference type="RefSeq" id="WP_042535442.1">
    <property type="nucleotide sequence ID" value="NZ_JXTG01000009.1"/>
</dbReference>
<accession>A0A0D0G6H1</accession>
<comment type="caution">
    <text evidence="1">The sequence shown here is derived from an EMBL/GenBank/DDBJ whole genome shotgun (WGS) entry which is preliminary data.</text>
</comment>
<organism evidence="1 2">
    <name type="scientific">Anoxybacillus ayderensis</name>
    <dbReference type="NCBI Taxonomy" id="265546"/>
    <lineage>
        <taxon>Bacteria</taxon>
        <taxon>Bacillati</taxon>
        <taxon>Bacillota</taxon>
        <taxon>Bacilli</taxon>
        <taxon>Bacillales</taxon>
        <taxon>Anoxybacillaceae</taxon>
        <taxon>Anoxybacillus</taxon>
    </lineage>
</organism>
<protein>
    <submittedName>
        <fullName evidence="1">Uncharacterized protein</fullName>
    </submittedName>
</protein>
<dbReference type="SUPFAM" id="SSF52540">
    <property type="entry name" value="P-loop containing nucleoside triphosphate hydrolases"/>
    <property type="match status" value="1"/>
</dbReference>
<dbReference type="EMBL" id="JXTG01000009">
    <property type="protein sequence ID" value="KIP20965.1"/>
    <property type="molecule type" value="Genomic_DNA"/>
</dbReference>
<name>A0A0D0G6H1_9BACL</name>
<dbReference type="InterPro" id="IPR027417">
    <property type="entry name" value="P-loop_NTPase"/>
</dbReference>
<proteinExistence type="predicted"/>
<reference evidence="1 2" key="1">
    <citation type="submission" date="2015-01" db="EMBL/GenBank/DDBJ databases">
        <title>Genome sequence of Anoxybacillus ayderensis strain AB04.</title>
        <authorList>
            <person name="Belduz A.O."/>
            <person name="Canakci S."/>
            <person name="Chan K.-G."/>
            <person name="Kahar U.M."/>
            <person name="Yaakob A.S."/>
            <person name="Chan C.S."/>
            <person name="Goh K.M."/>
        </authorList>
    </citation>
    <scope>NUCLEOTIDE SEQUENCE [LARGE SCALE GENOMIC DNA]</scope>
    <source>
        <strain evidence="1 2">AB04</strain>
    </source>
</reference>
<sequence>MIHLKDVIRFKKELYFNGAVQVDWYYNKEKQEEVAKSFVFHGPEYFGVFEDDLTYKTHRLVDTATFANILANKLYGDSSLSNFFMVIAPYGTGKSHLALTLASLFSGNASTQTEIISNIEKVDGRIGKEIKGYSLKPNLVLVLNGMRDFNLNYEILNAAQKVLDLQGVDGEFLKSITKSYDIAKNFVNNTYENYENLYKEYAQEILSVADYVNLKNYLLENILQDPNVFEVINKVYYQINGTYIRWDEGISAGDVLSKIAEHLCGDRGNFNKVLVFFDEFGRYIEFASAYPTRAGDSALQQIYEAVQDSSDKIVFVGFIQSDLKSYLTRVDRTTNISRYIGRYEASEKIHLSSNLETIFANLIEREDSNEFKRLVVNKIEKNKDEWKLFHEKFLAWSPHSKNSSVWGDFEHFRKIVLEGAYPLHPLTTWMLSNLSSWLQQRSSLTFLERQIDLEANNILSEFGDLCTVPATRIVRSEFFKELLAAEQEGRKQSEYCILYNQILTKYGDKLDERQKEVLAANLVARIGKFKTRSLEETKQLLAYIAQLTFKEVNEIVAQLEHELGVISYDESANVFDFIADATGINDFKRLINAKRRKLELDLSLFFDNAVQQVLPLEVTDTSFGIKNNITTNEWKFSQQIVHIGDVGKDFLLRLKNDWELSTSPEKPKGKLVWLYVPAGTDTEEIEKVSKLLKRFEFDKIPIVFFVLDDQSNDFYNSLVEYQISNLFTEQEKAKFYRFIPEFREKTENVVRDRFNELISKRTILTGDGVSRVDKRPKLYFEALFDKLYPFVVPFPFTEFTNKSLGKAKKNLSRIGRLILSGATFQVIHSETTEIKNRIEGILFEGRTGSWGIFNSDYQIISPTNLKIRQIYGEIDELVAQSEEVEVSKIFDFYHKPPYGINDYALALLIATYLMQRKLEIRVSIGNVRLRLEEWGNEVFADKEVDFKKLFDTAIVRVDPEKSAGRYLVLYNKVERNNDIDMCPSLWEEYQKLKQEEDIPKELEDKIINMELILKEGLKLHKNNTDLFGILRSKLEDGKRDKQFKLIFEVLDDCQNIQGMIGDSTRYLYNQKHLEEARQMELECHSFIQEKFEHFINNLKCQSYAQVSAFEKWVLHLIDSLTKYDYRDLARKLRTKLDKILDDLTIIQKLQNINETVQNYFNNNKPSPTSGYNELVKIKNDGQEILKLLENYPVDKRYLHEYYQKIESNINKADEYLNKLKEEVSEIYDVIYNLLSVQDCKEFLSQVRIILGKSISDIDREGIEQAANDVQNFLNDVYNLEKFSDNRKELINEFNALRDKWGGYESEVDFSLVIDAHEKYLLDRLNDLEERWKLGYLSSLADEVSNWDVSRCMTWLENTNIIPPYLSESAICSLKETRELVNNRLSELQVEAVISLFSKLSDEQKEIALLKMRNMLNIVS</sequence>
<dbReference type="Proteomes" id="UP000032047">
    <property type="component" value="Unassembled WGS sequence"/>
</dbReference>
<dbReference type="PATRIC" id="fig|265546.4.peg.1865"/>
<evidence type="ECO:0000313" key="2">
    <source>
        <dbReference type="Proteomes" id="UP000032047"/>
    </source>
</evidence>
<evidence type="ECO:0000313" key="1">
    <source>
        <dbReference type="EMBL" id="KIP20965.1"/>
    </source>
</evidence>